<dbReference type="EMBL" id="DTIY01000043">
    <property type="protein sequence ID" value="HGY39389.1"/>
    <property type="molecule type" value="Genomic_DNA"/>
</dbReference>
<evidence type="ECO:0000313" key="7">
    <source>
        <dbReference type="EMBL" id="HGY39389.1"/>
    </source>
</evidence>
<dbReference type="GO" id="GO:0022857">
    <property type="term" value="F:transmembrane transporter activity"/>
    <property type="evidence" value="ECO:0007669"/>
    <property type="project" value="InterPro"/>
</dbReference>
<accession>A0A7V4THV3</accession>
<dbReference type="PANTHER" id="PTHR32196:SF72">
    <property type="entry name" value="RIBOSE IMPORT PERMEASE PROTEIN RBSC"/>
    <property type="match status" value="1"/>
</dbReference>
<feature type="transmembrane region" description="Helical" evidence="6">
    <location>
        <begin position="252"/>
        <end position="280"/>
    </location>
</feature>
<dbReference type="GO" id="GO:0005886">
    <property type="term" value="C:plasma membrane"/>
    <property type="evidence" value="ECO:0007669"/>
    <property type="project" value="UniProtKB-SubCell"/>
</dbReference>
<feature type="transmembrane region" description="Helical" evidence="6">
    <location>
        <begin position="300"/>
        <end position="320"/>
    </location>
</feature>
<dbReference type="RefSeq" id="WP_017873609.1">
    <property type="nucleotide sequence ID" value="NZ_CP187957.1"/>
</dbReference>
<proteinExistence type="predicted"/>
<dbReference type="PANTHER" id="PTHR32196">
    <property type="entry name" value="ABC TRANSPORTER PERMEASE PROTEIN YPHD-RELATED-RELATED"/>
    <property type="match status" value="1"/>
</dbReference>
<keyword evidence="3 6" id="KW-0812">Transmembrane</keyword>
<gene>
    <name evidence="7" type="ORF">ENW11_06270</name>
</gene>
<feature type="transmembrane region" description="Helical" evidence="6">
    <location>
        <begin position="74"/>
        <end position="91"/>
    </location>
</feature>
<feature type="transmembrane region" description="Helical" evidence="6">
    <location>
        <begin position="167"/>
        <end position="189"/>
    </location>
</feature>
<sequence length="342" mass="36695">MESRRGLLRFASGVRGLREFGIIVFILVLSVLIGIRNPRFLTWGNIHDMLVDTAVLLVVAVGMMLVLVTGGIDLSAESVLALTGMVAGIIIKDHPYLSPLFMLVFGLCFGGLLGSVTGLVVSRGRVLPIIATLSMMYIYRGITFIVSKGEWIDAHEMPESFKALATGRALGFSNLIVIALLVYVVFYYFTAHTRTGREIYAVGSNLEAARIIGINTTFITWLVYTISGALSGLGGVMWVARYASAQNDTAAGFVLTVVAACVLGGVSISGGAGTIPGVLLGSITIGIINNALPMIRVSPFWKMALQGIIILVAALVNVAVARNIERTQLRQREELRMVRYGA</sequence>
<dbReference type="CDD" id="cd06579">
    <property type="entry name" value="TM_PBP1_transp_AraH_like"/>
    <property type="match status" value="1"/>
</dbReference>
<protein>
    <submittedName>
        <fullName evidence="7">ABC transporter permease</fullName>
    </submittedName>
</protein>
<evidence type="ECO:0000256" key="4">
    <source>
        <dbReference type="ARBA" id="ARBA00022989"/>
    </source>
</evidence>
<name>A0A7V4THV3_9BACT</name>
<dbReference type="Pfam" id="PF02653">
    <property type="entry name" value="BPD_transp_2"/>
    <property type="match status" value="1"/>
</dbReference>
<feature type="transmembrane region" description="Helical" evidence="6">
    <location>
        <begin position="49"/>
        <end position="68"/>
    </location>
</feature>
<evidence type="ECO:0000256" key="1">
    <source>
        <dbReference type="ARBA" id="ARBA00004651"/>
    </source>
</evidence>
<reference evidence="7" key="1">
    <citation type="journal article" date="2020" name="mSystems">
        <title>Genome- and Community-Level Interaction Insights into Carbon Utilization and Element Cycling Functions of Hydrothermarchaeota in Hydrothermal Sediment.</title>
        <authorList>
            <person name="Zhou Z."/>
            <person name="Liu Y."/>
            <person name="Xu W."/>
            <person name="Pan J."/>
            <person name="Luo Z.H."/>
            <person name="Li M."/>
        </authorList>
    </citation>
    <scope>NUCLEOTIDE SEQUENCE [LARGE SCALE GENOMIC DNA]</scope>
    <source>
        <strain evidence="7">SpSt-82</strain>
    </source>
</reference>
<evidence type="ECO:0000256" key="2">
    <source>
        <dbReference type="ARBA" id="ARBA00022475"/>
    </source>
</evidence>
<evidence type="ECO:0000256" key="6">
    <source>
        <dbReference type="SAM" id="Phobius"/>
    </source>
</evidence>
<keyword evidence="5 6" id="KW-0472">Membrane</keyword>
<dbReference type="AlphaFoldDB" id="A0A7V4THV3"/>
<feature type="transmembrane region" description="Helical" evidence="6">
    <location>
        <begin position="126"/>
        <end position="146"/>
    </location>
</feature>
<feature type="transmembrane region" description="Helical" evidence="6">
    <location>
        <begin position="20"/>
        <end position="37"/>
    </location>
</feature>
<evidence type="ECO:0000256" key="5">
    <source>
        <dbReference type="ARBA" id="ARBA00023136"/>
    </source>
</evidence>
<feature type="transmembrane region" description="Helical" evidence="6">
    <location>
        <begin position="100"/>
        <end position="120"/>
    </location>
</feature>
<evidence type="ECO:0000256" key="3">
    <source>
        <dbReference type="ARBA" id="ARBA00022692"/>
    </source>
</evidence>
<organism evidence="7">
    <name type="scientific">Candidatus Caldatribacterium saccharofermentans</name>
    <dbReference type="NCBI Taxonomy" id="1454753"/>
    <lineage>
        <taxon>Bacteria</taxon>
        <taxon>Pseudomonadati</taxon>
        <taxon>Atribacterota</taxon>
        <taxon>Atribacteria</taxon>
        <taxon>Atribacterales</taxon>
        <taxon>Candidatus Caldatribacteriaceae</taxon>
        <taxon>Candidatus Caldatribacterium</taxon>
    </lineage>
</organism>
<comment type="caution">
    <text evidence="7">The sequence shown here is derived from an EMBL/GenBank/DDBJ whole genome shotgun (WGS) entry which is preliminary data.</text>
</comment>
<keyword evidence="4 6" id="KW-1133">Transmembrane helix</keyword>
<feature type="transmembrane region" description="Helical" evidence="6">
    <location>
        <begin position="218"/>
        <end position="240"/>
    </location>
</feature>
<comment type="subcellular location">
    <subcellularLocation>
        <location evidence="1">Cell membrane</location>
        <topology evidence="1">Multi-pass membrane protein</topology>
    </subcellularLocation>
</comment>
<dbReference type="InterPro" id="IPR001851">
    <property type="entry name" value="ABC_transp_permease"/>
</dbReference>
<keyword evidence="2" id="KW-1003">Cell membrane</keyword>